<reference evidence="4" key="3">
    <citation type="submission" date="2024-09" db="EMBL/GenBank/DDBJ databases">
        <authorList>
            <person name="Sun Q."/>
            <person name="Mori K."/>
        </authorList>
    </citation>
    <scope>NUCLEOTIDE SEQUENCE</scope>
    <source>
        <strain evidence="4">CCM 7044</strain>
    </source>
</reference>
<dbReference type="Proteomes" id="UP001597479">
    <property type="component" value="Unassembled WGS sequence"/>
</dbReference>
<dbReference type="InterPro" id="IPR003346">
    <property type="entry name" value="Transposase_20"/>
</dbReference>
<dbReference type="EMBL" id="JBHUOG010000001">
    <property type="protein sequence ID" value="MFD2793560.1"/>
    <property type="molecule type" value="Genomic_DNA"/>
</dbReference>
<name>A0ABW5VQM4_9MICO</name>
<dbReference type="NCBIfam" id="NF033542">
    <property type="entry name" value="transpos_IS110"/>
    <property type="match status" value="1"/>
</dbReference>
<dbReference type="InterPro" id="IPR002525">
    <property type="entry name" value="Transp_IS110-like_N"/>
</dbReference>
<dbReference type="EMBL" id="JBHUOG010000002">
    <property type="protein sequence ID" value="MFD2794643.1"/>
    <property type="molecule type" value="Genomic_DNA"/>
</dbReference>
<evidence type="ECO:0000313" key="4">
    <source>
        <dbReference type="EMBL" id="MFD2793560.1"/>
    </source>
</evidence>
<dbReference type="EMBL" id="JBHUOG010000001">
    <property type="protein sequence ID" value="MFD2792972.1"/>
    <property type="molecule type" value="Genomic_DNA"/>
</dbReference>
<comment type="caution">
    <text evidence="4">The sequence shown here is derived from an EMBL/GenBank/DDBJ whole genome shotgun (WGS) entry which is preliminary data.</text>
</comment>
<dbReference type="PANTHER" id="PTHR33055">
    <property type="entry name" value="TRANSPOSASE FOR INSERTION SEQUENCE ELEMENT IS1111A"/>
    <property type="match status" value="1"/>
</dbReference>
<evidence type="ECO:0000313" key="3">
    <source>
        <dbReference type="EMBL" id="MFD2792972.1"/>
    </source>
</evidence>
<organism evidence="4 6">
    <name type="scientific">Promicromonospora vindobonensis</name>
    <dbReference type="NCBI Taxonomy" id="195748"/>
    <lineage>
        <taxon>Bacteria</taxon>
        <taxon>Bacillati</taxon>
        <taxon>Actinomycetota</taxon>
        <taxon>Actinomycetes</taxon>
        <taxon>Micrococcales</taxon>
        <taxon>Promicromonosporaceae</taxon>
        <taxon>Promicromonospora</taxon>
    </lineage>
</organism>
<dbReference type="PANTHER" id="PTHR33055:SF3">
    <property type="entry name" value="PUTATIVE TRANSPOSASE FOR IS117-RELATED"/>
    <property type="match status" value="1"/>
</dbReference>
<feature type="domain" description="Transposase IS116/IS110/IS902 C-terminal" evidence="2">
    <location>
        <begin position="231"/>
        <end position="297"/>
    </location>
</feature>
<reference evidence="4" key="1">
    <citation type="journal article" date="2014" name="Int. J. Syst. Evol. Microbiol.">
        <title>Complete genome of a new Firmicutes species belonging to the dominant human colonic microbiota ('Ruminococcus bicirculans') reveals two chromosomes and a selective capacity to utilize plant glucans.</title>
        <authorList>
            <consortium name="NISC Comparative Sequencing Program"/>
            <person name="Wegmann U."/>
            <person name="Louis P."/>
            <person name="Goesmann A."/>
            <person name="Henrissat B."/>
            <person name="Duncan S.H."/>
            <person name="Flint H.J."/>
        </authorList>
    </citation>
    <scope>NUCLEOTIDE SEQUENCE</scope>
    <source>
        <strain evidence="4">CCM 7044</strain>
    </source>
</reference>
<accession>A0ABW5VQM4</accession>
<evidence type="ECO:0000313" key="6">
    <source>
        <dbReference type="Proteomes" id="UP001597479"/>
    </source>
</evidence>
<sequence length="367" mass="39504">MFTNTIPVPTERWAVGLDVHARSISACALDLSTGELRTARLTSHDESVQGWLTSLAGTAAVTYEAGPTGYGLARALQTVDIRCVVAAPSKIARAAGDRVKTDKRDAALLARRLAAGDLVAVRIPTLSQEAARDLTRAHEDVRHDLMSARHRTSKLLLRHGMLFSGPTTWGSAHHAWLAQVRLPQPAAQDAFEDAHQGVLLAESRKKALAAKIMTLASDDQFAATVTALGCLRGIGTLTAMSLAAEIGDWDRFTGTSIGAYLGLTPMEHSSGQSRTLGPITKTGNPHARLLLIEAAWKHRPSYRIGTTLQARFDAATPAARARGHAGNLRLHKRWTHFTTRGKRTTVANTAIARELAAWCWSLATLDG</sequence>
<evidence type="ECO:0000259" key="1">
    <source>
        <dbReference type="Pfam" id="PF01548"/>
    </source>
</evidence>
<dbReference type="Pfam" id="PF01548">
    <property type="entry name" value="DEDD_Tnp_IS110"/>
    <property type="match status" value="1"/>
</dbReference>
<gene>
    <name evidence="3" type="ORF">ACFS27_05360</name>
    <name evidence="4" type="ORF">ACFS27_08360</name>
    <name evidence="5" type="ORF">ACFS27_13885</name>
</gene>
<keyword evidence="6" id="KW-1185">Reference proteome</keyword>
<protein>
    <submittedName>
        <fullName evidence="4">IS110 family transposase</fullName>
    </submittedName>
</protein>
<reference evidence="6" key="2">
    <citation type="journal article" date="2019" name="Int. J. Syst. Evol. Microbiol.">
        <title>The Global Catalogue of Microorganisms (GCM) 10K type strain sequencing project: providing services to taxonomists for standard genome sequencing and annotation.</title>
        <authorList>
            <consortium name="The Broad Institute Genomics Platform"/>
            <consortium name="The Broad Institute Genome Sequencing Center for Infectious Disease"/>
            <person name="Wu L."/>
            <person name="Ma J."/>
        </authorList>
    </citation>
    <scope>NUCLEOTIDE SEQUENCE [LARGE SCALE GENOMIC DNA]</scope>
    <source>
        <strain evidence="6">CCM 7044</strain>
    </source>
</reference>
<dbReference type="RefSeq" id="WP_377180810.1">
    <property type="nucleotide sequence ID" value="NZ_JBHUOG010000001.1"/>
</dbReference>
<proteinExistence type="predicted"/>
<evidence type="ECO:0000313" key="5">
    <source>
        <dbReference type="EMBL" id="MFD2794643.1"/>
    </source>
</evidence>
<evidence type="ECO:0000259" key="2">
    <source>
        <dbReference type="Pfam" id="PF02371"/>
    </source>
</evidence>
<feature type="domain" description="Transposase IS110-like N-terminal" evidence="1">
    <location>
        <begin position="15"/>
        <end position="158"/>
    </location>
</feature>
<dbReference type="InterPro" id="IPR047650">
    <property type="entry name" value="Transpos_IS110"/>
</dbReference>
<dbReference type="Pfam" id="PF02371">
    <property type="entry name" value="Transposase_20"/>
    <property type="match status" value="1"/>
</dbReference>